<dbReference type="GO" id="GO:0015031">
    <property type="term" value="P:protein transport"/>
    <property type="evidence" value="ECO:0007669"/>
    <property type="project" value="InterPro"/>
</dbReference>
<feature type="domain" description="COG complex component COG2 C-terminal" evidence="1">
    <location>
        <begin position="12"/>
        <end position="179"/>
    </location>
</feature>
<name>A0AA35WMG2_GEOBA</name>
<gene>
    <name evidence="2" type="ORF">GBAR_LOCUS14875</name>
</gene>
<reference evidence="2" key="1">
    <citation type="submission" date="2023-03" db="EMBL/GenBank/DDBJ databases">
        <authorList>
            <person name="Steffen K."/>
            <person name="Cardenas P."/>
        </authorList>
    </citation>
    <scope>NUCLEOTIDE SEQUENCE</scope>
</reference>
<dbReference type="InterPro" id="IPR024603">
    <property type="entry name" value="COG_complex_COG2_C"/>
</dbReference>
<keyword evidence="3" id="KW-1185">Reference proteome</keyword>
<dbReference type="AlphaFoldDB" id="A0AA35WMG2"/>
<dbReference type="EMBL" id="CASHTH010002181">
    <property type="protein sequence ID" value="CAI8025794.1"/>
    <property type="molecule type" value="Genomic_DNA"/>
</dbReference>
<sequence length="228" mass="25085">MSYNSLTAHFLQVKQFFSDSVVPKLSLEAVKSPSLVQDCMAEAVRRIEGLVPLSADSITSQVGQACSRNLEPARTIPRLYRRTNREVPQQALSYVGEHPPTPRDAQRGDPCQFREAVEHLYCGGSHKEVQYHEITSEVLTSVKRTEDSLLKLRRNRQSLLPATGMSDDNKIRLQIALDIEAYYSQVENFGSGVARDSSLSSSLNQLLETGKAAKTLAVTASSSSSPSS</sequence>
<dbReference type="GO" id="GO:0007030">
    <property type="term" value="P:Golgi organization"/>
    <property type="evidence" value="ECO:0007669"/>
    <property type="project" value="InterPro"/>
</dbReference>
<protein>
    <submittedName>
        <fullName evidence="2">Conserved oligomeric Golgi complex subunit 2</fullName>
    </submittedName>
</protein>
<dbReference type="Proteomes" id="UP001174909">
    <property type="component" value="Unassembled WGS sequence"/>
</dbReference>
<dbReference type="GO" id="GO:0006891">
    <property type="term" value="P:intra-Golgi vesicle-mediated transport"/>
    <property type="evidence" value="ECO:0007669"/>
    <property type="project" value="TreeGrafter"/>
</dbReference>
<dbReference type="InterPro" id="IPR009316">
    <property type="entry name" value="COG2"/>
</dbReference>
<evidence type="ECO:0000259" key="1">
    <source>
        <dbReference type="Pfam" id="PF12022"/>
    </source>
</evidence>
<evidence type="ECO:0000313" key="2">
    <source>
        <dbReference type="EMBL" id="CAI8025794.1"/>
    </source>
</evidence>
<dbReference type="GO" id="GO:0017119">
    <property type="term" value="C:Golgi transport complex"/>
    <property type="evidence" value="ECO:0007669"/>
    <property type="project" value="TreeGrafter"/>
</dbReference>
<organism evidence="2 3">
    <name type="scientific">Geodia barretti</name>
    <name type="common">Barrett's horny sponge</name>
    <dbReference type="NCBI Taxonomy" id="519541"/>
    <lineage>
        <taxon>Eukaryota</taxon>
        <taxon>Metazoa</taxon>
        <taxon>Porifera</taxon>
        <taxon>Demospongiae</taxon>
        <taxon>Heteroscleromorpha</taxon>
        <taxon>Tetractinellida</taxon>
        <taxon>Astrophorina</taxon>
        <taxon>Geodiidae</taxon>
        <taxon>Geodia</taxon>
    </lineage>
</organism>
<proteinExistence type="predicted"/>
<dbReference type="Pfam" id="PF12022">
    <property type="entry name" value="COG2_C"/>
    <property type="match status" value="1"/>
</dbReference>
<comment type="caution">
    <text evidence="2">The sequence shown here is derived from an EMBL/GenBank/DDBJ whole genome shotgun (WGS) entry which is preliminary data.</text>
</comment>
<dbReference type="PANTHER" id="PTHR12961">
    <property type="entry name" value="CONSERVED OLIGOMERIC GOLGI COMPLEX COMPONENT 2"/>
    <property type="match status" value="1"/>
</dbReference>
<evidence type="ECO:0000313" key="3">
    <source>
        <dbReference type="Proteomes" id="UP001174909"/>
    </source>
</evidence>
<accession>A0AA35WMG2</accession>
<dbReference type="GO" id="GO:0016020">
    <property type="term" value="C:membrane"/>
    <property type="evidence" value="ECO:0007669"/>
    <property type="project" value="InterPro"/>
</dbReference>
<dbReference type="PANTHER" id="PTHR12961:SF0">
    <property type="entry name" value="CONSERVED OLIGOMERIC GOLGI COMPLEX SUBUNIT 2"/>
    <property type="match status" value="1"/>
</dbReference>